<protein>
    <recommendedName>
        <fullName evidence="3">Mitochondrial inner membrane protease subunit 2</fullName>
    </recommendedName>
</protein>
<feature type="region of interest" description="Disordered" evidence="12">
    <location>
        <begin position="17"/>
        <end position="43"/>
    </location>
</feature>
<feature type="compositionally biased region" description="Basic residues" evidence="12">
    <location>
        <begin position="257"/>
        <end position="266"/>
    </location>
</feature>
<dbReference type="InterPro" id="IPR000223">
    <property type="entry name" value="Pept_S26A_signal_pept_1"/>
</dbReference>
<accession>A0A5B0P510</accession>
<dbReference type="Gene3D" id="2.10.109.10">
    <property type="entry name" value="Umud Fragment, subunit A"/>
    <property type="match status" value="1"/>
</dbReference>
<dbReference type="PANTHER" id="PTHR46041">
    <property type="entry name" value="MITOCHONDRIAL INNER MEMBRANE PROTEASE SUBUNIT 2"/>
    <property type="match status" value="1"/>
</dbReference>
<keyword evidence="8" id="KW-1133">Transmembrane helix</keyword>
<dbReference type="InterPro" id="IPR037730">
    <property type="entry name" value="IMP2"/>
</dbReference>
<keyword evidence="4" id="KW-0645">Protease</keyword>
<keyword evidence="6" id="KW-0999">Mitochondrion inner membrane</keyword>
<dbReference type="SUPFAM" id="SSF51306">
    <property type="entry name" value="LexA/Signal peptidase"/>
    <property type="match status" value="1"/>
</dbReference>
<evidence type="ECO:0000256" key="8">
    <source>
        <dbReference type="ARBA" id="ARBA00022989"/>
    </source>
</evidence>
<dbReference type="OrthoDB" id="308440at2759"/>
<keyword evidence="5" id="KW-0812">Transmembrane</keyword>
<evidence type="ECO:0000256" key="11">
    <source>
        <dbReference type="PIRSR" id="PIRSR600223-1"/>
    </source>
</evidence>
<evidence type="ECO:0000256" key="2">
    <source>
        <dbReference type="ARBA" id="ARBA00007066"/>
    </source>
</evidence>
<gene>
    <name evidence="14" type="ORF">PGT21_006931</name>
</gene>
<evidence type="ECO:0000256" key="10">
    <source>
        <dbReference type="ARBA" id="ARBA00023136"/>
    </source>
</evidence>
<dbReference type="PANTHER" id="PTHR46041:SF2">
    <property type="entry name" value="MITOCHONDRIAL INNER MEMBRANE PROTEASE SUBUNIT 2"/>
    <property type="match status" value="1"/>
</dbReference>
<dbReference type="EMBL" id="VSWC01000067">
    <property type="protein sequence ID" value="KAA1096173.1"/>
    <property type="molecule type" value="Genomic_DNA"/>
</dbReference>
<keyword evidence="9" id="KW-0496">Mitochondrion</keyword>
<name>A0A5B0P510_PUCGR</name>
<evidence type="ECO:0000256" key="7">
    <source>
        <dbReference type="ARBA" id="ARBA00022801"/>
    </source>
</evidence>
<dbReference type="GO" id="GO:0006465">
    <property type="term" value="P:signal peptide processing"/>
    <property type="evidence" value="ECO:0007669"/>
    <property type="project" value="InterPro"/>
</dbReference>
<dbReference type="Pfam" id="PF10502">
    <property type="entry name" value="Peptidase_S26"/>
    <property type="match status" value="1"/>
</dbReference>
<dbReference type="GO" id="GO:0004252">
    <property type="term" value="F:serine-type endopeptidase activity"/>
    <property type="evidence" value="ECO:0007669"/>
    <property type="project" value="InterPro"/>
</dbReference>
<evidence type="ECO:0000256" key="5">
    <source>
        <dbReference type="ARBA" id="ARBA00022692"/>
    </source>
</evidence>
<sequence length="266" mass="29669">MKTSHLSWSCLRQPHASLRPHPLHRPPSALLRPGPSEPNVHRSAPDFLASSRSAWTSLLHRRPSSSSSHHQVHPPSSAKASDHQRRFKSFFLSPKAVNLLLWIPVFIVIHEHGVGLVRITGKSMQPTFNPDSSCLKRDVVLVSKFLGDKSSSLRRGDIITFWHPEFPGTLLTKRILGLEGDIIKPAKTPNNIPEGPPLVRVPMGHCWVEGDDPFHSKDSNSFGPIPLGLANAKVAWIVWPISRFGAPNSQSHDQSHRVRRMAVTRH</sequence>
<evidence type="ECO:0000259" key="13">
    <source>
        <dbReference type="Pfam" id="PF10502"/>
    </source>
</evidence>
<dbReference type="PRINTS" id="PR00727">
    <property type="entry name" value="LEADERPTASE"/>
</dbReference>
<evidence type="ECO:0000256" key="4">
    <source>
        <dbReference type="ARBA" id="ARBA00022670"/>
    </source>
</evidence>
<evidence type="ECO:0000256" key="12">
    <source>
        <dbReference type="SAM" id="MobiDB-lite"/>
    </source>
</evidence>
<dbReference type="GO" id="GO:0006627">
    <property type="term" value="P:protein processing involved in protein targeting to mitochondrion"/>
    <property type="evidence" value="ECO:0007669"/>
    <property type="project" value="InterPro"/>
</dbReference>
<keyword evidence="15" id="KW-1185">Reference proteome</keyword>
<reference evidence="14 15" key="1">
    <citation type="submission" date="2019-05" db="EMBL/GenBank/DDBJ databases">
        <title>Emergence of the Ug99 lineage of the wheat stem rust pathogen through somatic hybridization.</title>
        <authorList>
            <person name="Li F."/>
            <person name="Upadhyaya N.M."/>
            <person name="Sperschneider J."/>
            <person name="Matny O."/>
            <person name="Nguyen-Phuc H."/>
            <person name="Mago R."/>
            <person name="Raley C."/>
            <person name="Miller M.E."/>
            <person name="Silverstein K.A.T."/>
            <person name="Henningsen E."/>
            <person name="Hirsch C.D."/>
            <person name="Visser B."/>
            <person name="Pretorius Z.A."/>
            <person name="Steffenson B.J."/>
            <person name="Schwessinger B."/>
            <person name="Dodds P.N."/>
            <person name="Figueroa M."/>
        </authorList>
    </citation>
    <scope>NUCLEOTIDE SEQUENCE [LARGE SCALE GENOMIC DNA]</scope>
    <source>
        <strain evidence="14">21-0</strain>
    </source>
</reference>
<dbReference type="AlphaFoldDB" id="A0A5B0P510"/>
<organism evidence="14 15">
    <name type="scientific">Puccinia graminis f. sp. tritici</name>
    <dbReference type="NCBI Taxonomy" id="56615"/>
    <lineage>
        <taxon>Eukaryota</taxon>
        <taxon>Fungi</taxon>
        <taxon>Dikarya</taxon>
        <taxon>Basidiomycota</taxon>
        <taxon>Pucciniomycotina</taxon>
        <taxon>Pucciniomycetes</taxon>
        <taxon>Pucciniales</taxon>
        <taxon>Pucciniaceae</taxon>
        <taxon>Puccinia</taxon>
    </lineage>
</organism>
<feature type="domain" description="Peptidase S26" evidence="13">
    <location>
        <begin position="102"/>
        <end position="184"/>
    </location>
</feature>
<dbReference type="InterPro" id="IPR036286">
    <property type="entry name" value="LexA/Signal_pep-like_sf"/>
</dbReference>
<feature type="region of interest" description="Disordered" evidence="12">
    <location>
        <begin position="59"/>
        <end position="81"/>
    </location>
</feature>
<evidence type="ECO:0000256" key="1">
    <source>
        <dbReference type="ARBA" id="ARBA00004434"/>
    </source>
</evidence>
<keyword evidence="10" id="KW-0472">Membrane</keyword>
<evidence type="ECO:0000313" key="14">
    <source>
        <dbReference type="EMBL" id="KAA1096173.1"/>
    </source>
</evidence>
<feature type="active site" evidence="11">
    <location>
        <position position="123"/>
    </location>
</feature>
<comment type="similarity">
    <text evidence="2">Belongs to the peptidase S26 family. IMP2 subfamily.</text>
</comment>
<comment type="caution">
    <text evidence="14">The sequence shown here is derived from an EMBL/GenBank/DDBJ whole genome shotgun (WGS) entry which is preliminary data.</text>
</comment>
<proteinExistence type="inferred from homology"/>
<comment type="subcellular location">
    <subcellularLocation>
        <location evidence="1">Mitochondrion inner membrane</location>
        <topology evidence="1">Single-pass membrane protein</topology>
    </subcellularLocation>
</comment>
<feature type="region of interest" description="Disordered" evidence="12">
    <location>
        <begin position="247"/>
        <end position="266"/>
    </location>
</feature>
<evidence type="ECO:0000256" key="9">
    <source>
        <dbReference type="ARBA" id="ARBA00023128"/>
    </source>
</evidence>
<dbReference type="Proteomes" id="UP000324748">
    <property type="component" value="Unassembled WGS sequence"/>
</dbReference>
<keyword evidence="7" id="KW-0378">Hydrolase</keyword>
<dbReference type="CDD" id="cd06530">
    <property type="entry name" value="S26_SPase_I"/>
    <property type="match status" value="1"/>
</dbReference>
<feature type="compositionally biased region" description="Low complexity" evidence="12">
    <location>
        <begin position="64"/>
        <end position="77"/>
    </location>
</feature>
<evidence type="ECO:0000313" key="15">
    <source>
        <dbReference type="Proteomes" id="UP000324748"/>
    </source>
</evidence>
<evidence type="ECO:0000256" key="6">
    <source>
        <dbReference type="ARBA" id="ARBA00022792"/>
    </source>
</evidence>
<dbReference type="GO" id="GO:0042720">
    <property type="term" value="C:mitochondrial inner membrane peptidase complex"/>
    <property type="evidence" value="ECO:0007669"/>
    <property type="project" value="InterPro"/>
</dbReference>
<dbReference type="InterPro" id="IPR019533">
    <property type="entry name" value="Peptidase_S26"/>
</dbReference>
<evidence type="ECO:0000256" key="3">
    <source>
        <dbReference type="ARBA" id="ARBA00013650"/>
    </source>
</evidence>
<feature type="active site" evidence="11">
    <location>
        <position position="173"/>
    </location>
</feature>